<feature type="compositionally biased region" description="Polar residues" evidence="1">
    <location>
        <begin position="51"/>
        <end position="60"/>
    </location>
</feature>
<evidence type="ECO:0000313" key="4">
    <source>
        <dbReference type="Proteomes" id="UP001244011"/>
    </source>
</evidence>
<protein>
    <submittedName>
        <fullName evidence="3">Uncharacterized protein</fullName>
    </submittedName>
</protein>
<accession>A0AAJ0C0D0</accession>
<evidence type="ECO:0000256" key="2">
    <source>
        <dbReference type="SAM" id="Phobius"/>
    </source>
</evidence>
<dbReference type="RefSeq" id="XP_060281564.1">
    <property type="nucleotide sequence ID" value="XM_060422403.1"/>
</dbReference>
<keyword evidence="4" id="KW-1185">Reference proteome</keyword>
<keyword evidence="2" id="KW-1133">Transmembrane helix</keyword>
<organism evidence="3 4">
    <name type="scientific">Phialemonium atrogriseum</name>
    <dbReference type="NCBI Taxonomy" id="1093897"/>
    <lineage>
        <taxon>Eukaryota</taxon>
        <taxon>Fungi</taxon>
        <taxon>Dikarya</taxon>
        <taxon>Ascomycota</taxon>
        <taxon>Pezizomycotina</taxon>
        <taxon>Sordariomycetes</taxon>
        <taxon>Sordariomycetidae</taxon>
        <taxon>Cephalothecales</taxon>
        <taxon>Cephalothecaceae</taxon>
        <taxon>Phialemonium</taxon>
    </lineage>
</organism>
<comment type="caution">
    <text evidence="3">The sequence shown here is derived from an EMBL/GenBank/DDBJ whole genome shotgun (WGS) entry which is preliminary data.</text>
</comment>
<gene>
    <name evidence="3" type="ORF">QBC33DRAFT_176609</name>
</gene>
<dbReference type="AlphaFoldDB" id="A0AAJ0C0D0"/>
<dbReference type="Proteomes" id="UP001244011">
    <property type="component" value="Unassembled WGS sequence"/>
</dbReference>
<name>A0AAJ0C0D0_9PEZI</name>
<feature type="transmembrane region" description="Helical" evidence="2">
    <location>
        <begin position="9"/>
        <end position="27"/>
    </location>
</feature>
<sequence>MIVRDVRRLALFIGPAIAILYLCWKFFLGGQAVFSPDAGPDPARKGDSSPPDDQQSTTLSTHHEIFSASTPNGSYFRITFGASSSSSSSSDAAINPNIIPHPLHDDAWVVVAQRRRDPAGPTVSSELVCYAAFVSDDELRCSDPPWTLPVAPTTGIACDGDLAVLAMNVGPHDARVFLGPSSSSSFIVYGSNSQFSCFGQWIHDFGRSLMGWVTADDGDVRPVFAEGTEMQRPSGATYGRLEKNWFVFWDSSGGMYVHHGVSPRRSFARLEADGSAGEDLAPLAAGNDDGCLARYMPAVEPESESIHQATNSLSVTMCRRSDPSCLPDASNTFLFTVFQHKSHRDLRSVYEPYVMVFGQDPPFQIHAISQKPIWFHGRGGGTSTGNGEKVQREMFYVVSMSWKMRNQRYHGYLDDVLFIAFGIEDKDAAGIDVVAGDLLAGLGLCSDS</sequence>
<evidence type="ECO:0000256" key="1">
    <source>
        <dbReference type="SAM" id="MobiDB-lite"/>
    </source>
</evidence>
<reference evidence="3" key="1">
    <citation type="submission" date="2023-06" db="EMBL/GenBank/DDBJ databases">
        <title>Genome-scale phylogeny and comparative genomics of the fungal order Sordariales.</title>
        <authorList>
            <consortium name="Lawrence Berkeley National Laboratory"/>
            <person name="Hensen N."/>
            <person name="Bonometti L."/>
            <person name="Westerberg I."/>
            <person name="Brannstrom I.O."/>
            <person name="Guillou S."/>
            <person name="Cros-Aarteil S."/>
            <person name="Calhoun S."/>
            <person name="Haridas S."/>
            <person name="Kuo A."/>
            <person name="Mondo S."/>
            <person name="Pangilinan J."/>
            <person name="Riley R."/>
            <person name="Labutti K."/>
            <person name="Andreopoulos B."/>
            <person name="Lipzen A."/>
            <person name="Chen C."/>
            <person name="Yanf M."/>
            <person name="Daum C."/>
            <person name="Ng V."/>
            <person name="Clum A."/>
            <person name="Steindorff A."/>
            <person name="Ohm R."/>
            <person name="Martin F."/>
            <person name="Silar P."/>
            <person name="Natvig D."/>
            <person name="Lalanne C."/>
            <person name="Gautier V."/>
            <person name="Ament-Velasquez S.L."/>
            <person name="Kruys A."/>
            <person name="Hutchinson M.I."/>
            <person name="Powell A.J."/>
            <person name="Barry K."/>
            <person name="Miller A.N."/>
            <person name="Grigoriev I.V."/>
            <person name="Debuchy R."/>
            <person name="Gladieux P."/>
            <person name="Thoren M.H."/>
            <person name="Johannesson H."/>
        </authorList>
    </citation>
    <scope>NUCLEOTIDE SEQUENCE</scope>
    <source>
        <strain evidence="3">8032-3</strain>
    </source>
</reference>
<feature type="region of interest" description="Disordered" evidence="1">
    <location>
        <begin position="38"/>
        <end position="60"/>
    </location>
</feature>
<evidence type="ECO:0000313" key="3">
    <source>
        <dbReference type="EMBL" id="KAK1765351.1"/>
    </source>
</evidence>
<keyword evidence="2" id="KW-0812">Transmembrane</keyword>
<dbReference type="GeneID" id="85305590"/>
<dbReference type="EMBL" id="MU839016">
    <property type="protein sequence ID" value="KAK1765351.1"/>
    <property type="molecule type" value="Genomic_DNA"/>
</dbReference>
<proteinExistence type="predicted"/>
<keyword evidence="2" id="KW-0472">Membrane</keyword>